<dbReference type="GO" id="GO:0004518">
    <property type="term" value="F:nuclease activity"/>
    <property type="evidence" value="ECO:0007669"/>
    <property type="project" value="UniProtKB-KW"/>
</dbReference>
<dbReference type="InterPro" id="IPR012337">
    <property type="entry name" value="RNaseH-like_sf"/>
</dbReference>
<comment type="function">
    <text evidence="5">Could be a nuclease involved in processing of the 5'-end of pre-16S rRNA.</text>
</comment>
<dbReference type="EC" id="3.1.-.-" evidence="5"/>
<evidence type="ECO:0000259" key="6">
    <source>
        <dbReference type="SMART" id="SM00732"/>
    </source>
</evidence>
<keyword evidence="4 5" id="KW-0378">Hydrolase</keyword>
<evidence type="ECO:0000313" key="7">
    <source>
        <dbReference type="EMBL" id="VEU70832.1"/>
    </source>
</evidence>
<reference evidence="7 8" key="1">
    <citation type="submission" date="2019-01" db="EMBL/GenBank/DDBJ databases">
        <authorList>
            <consortium name="Pathogen Informatics"/>
        </authorList>
    </citation>
    <scope>NUCLEOTIDE SEQUENCE [LARGE SCALE GENOMIC DNA]</scope>
    <source>
        <strain evidence="7 8">NCTC10194</strain>
    </source>
</reference>
<gene>
    <name evidence="7" type="primary">MCYN0136</name>
    <name evidence="7" type="ORF">NCTC10194_00586</name>
</gene>
<dbReference type="Proteomes" id="UP000290815">
    <property type="component" value="Chromosome"/>
</dbReference>
<dbReference type="InterPro" id="IPR037027">
    <property type="entry name" value="YqgF/RNaseH-like_dom_sf"/>
</dbReference>
<dbReference type="InterPro" id="IPR005227">
    <property type="entry name" value="YqgF"/>
</dbReference>
<dbReference type="Pfam" id="PF03652">
    <property type="entry name" value="RuvX"/>
    <property type="match status" value="1"/>
</dbReference>
<dbReference type="RefSeq" id="WP_027333459.1">
    <property type="nucleotide sequence ID" value="NZ_LR215024.1"/>
</dbReference>
<dbReference type="GO" id="GO:0005829">
    <property type="term" value="C:cytosol"/>
    <property type="evidence" value="ECO:0007669"/>
    <property type="project" value="TreeGrafter"/>
</dbReference>
<dbReference type="PANTHER" id="PTHR33317">
    <property type="entry name" value="POLYNUCLEOTIDYL TRANSFERASE, RIBONUCLEASE H-LIKE SUPERFAMILY PROTEIN"/>
    <property type="match status" value="1"/>
</dbReference>
<name>A0A449AVY3_9BACT</name>
<evidence type="ECO:0000256" key="5">
    <source>
        <dbReference type="HAMAP-Rule" id="MF_00651"/>
    </source>
</evidence>
<keyword evidence="8" id="KW-1185">Reference proteome</keyword>
<accession>A0A449AVY3</accession>
<dbReference type="AlphaFoldDB" id="A0A449AVY3"/>
<proteinExistence type="inferred from homology"/>
<keyword evidence="2 5" id="KW-0690">Ribosome biogenesis</keyword>
<dbReference type="HAMAP" id="MF_00651">
    <property type="entry name" value="Nuclease_YqgF"/>
    <property type="match status" value="1"/>
</dbReference>
<organism evidence="7 8">
    <name type="scientific">Mycoplasmopsis glycophila</name>
    <dbReference type="NCBI Taxonomy" id="171285"/>
    <lineage>
        <taxon>Bacteria</taxon>
        <taxon>Bacillati</taxon>
        <taxon>Mycoplasmatota</taxon>
        <taxon>Mycoplasmoidales</taxon>
        <taxon>Metamycoplasmataceae</taxon>
        <taxon>Mycoplasmopsis</taxon>
    </lineage>
</organism>
<dbReference type="SUPFAM" id="SSF53098">
    <property type="entry name" value="Ribonuclease H-like"/>
    <property type="match status" value="1"/>
</dbReference>
<protein>
    <recommendedName>
        <fullName evidence="5">Putative pre-16S rRNA nuclease</fullName>
        <ecNumber evidence="5">3.1.-.-</ecNumber>
    </recommendedName>
</protein>
<dbReference type="CDD" id="cd16964">
    <property type="entry name" value="YqgF"/>
    <property type="match status" value="1"/>
</dbReference>
<feature type="domain" description="YqgF/RNase H-like" evidence="6">
    <location>
        <begin position="1"/>
        <end position="105"/>
    </location>
</feature>
<evidence type="ECO:0000256" key="2">
    <source>
        <dbReference type="ARBA" id="ARBA00022517"/>
    </source>
</evidence>
<comment type="subcellular location">
    <subcellularLocation>
        <location evidence="5">Cytoplasm</location>
    </subcellularLocation>
</comment>
<evidence type="ECO:0000256" key="1">
    <source>
        <dbReference type="ARBA" id="ARBA00022490"/>
    </source>
</evidence>
<keyword evidence="3 5" id="KW-0540">Nuclease</keyword>
<evidence type="ECO:0000313" key="8">
    <source>
        <dbReference type="Proteomes" id="UP000290815"/>
    </source>
</evidence>
<dbReference type="EMBL" id="LR215024">
    <property type="protein sequence ID" value="VEU70832.1"/>
    <property type="molecule type" value="Genomic_DNA"/>
</dbReference>
<sequence>MRKLGLDLGTKSCGFAITDQDEIIATGLENYMFEENNFEMPLERIGFYLQTYPNKIDGIVLGYPLKISGEKSERTLMVEAFKKLIEEKYNIPVLLVNEQYSTKKVTEVLINAGLTRQKRKKHKDKLAAQIILQDYLEYYKNAWGK</sequence>
<dbReference type="GO" id="GO:0000967">
    <property type="term" value="P:rRNA 5'-end processing"/>
    <property type="evidence" value="ECO:0007669"/>
    <property type="project" value="UniProtKB-UniRule"/>
</dbReference>
<comment type="similarity">
    <text evidence="5">Belongs to the YqgF HJR family.</text>
</comment>
<dbReference type="GO" id="GO:0016788">
    <property type="term" value="F:hydrolase activity, acting on ester bonds"/>
    <property type="evidence" value="ECO:0007669"/>
    <property type="project" value="UniProtKB-UniRule"/>
</dbReference>
<dbReference type="NCBIfam" id="TIGR00250">
    <property type="entry name" value="RNAse_H_YqgF"/>
    <property type="match status" value="1"/>
</dbReference>
<evidence type="ECO:0000256" key="3">
    <source>
        <dbReference type="ARBA" id="ARBA00022722"/>
    </source>
</evidence>
<dbReference type="Gene3D" id="3.30.420.140">
    <property type="entry name" value="YqgF/RNase H-like domain"/>
    <property type="match status" value="1"/>
</dbReference>
<keyword evidence="1 5" id="KW-0963">Cytoplasm</keyword>
<dbReference type="KEGG" id="mgly:NCTC10194_00586"/>
<dbReference type="InterPro" id="IPR006641">
    <property type="entry name" value="YqgF/RNaseH-like_dom"/>
</dbReference>
<dbReference type="PANTHER" id="PTHR33317:SF4">
    <property type="entry name" value="POLYNUCLEOTIDYL TRANSFERASE, RIBONUCLEASE H-LIKE SUPERFAMILY PROTEIN"/>
    <property type="match status" value="1"/>
</dbReference>
<evidence type="ECO:0000256" key="4">
    <source>
        <dbReference type="ARBA" id="ARBA00022801"/>
    </source>
</evidence>
<dbReference type="SMART" id="SM00732">
    <property type="entry name" value="YqgFc"/>
    <property type="match status" value="1"/>
</dbReference>